<feature type="domain" description="Glycosyltransferase subfamily 4-like N-terminal" evidence="3">
    <location>
        <begin position="17"/>
        <end position="169"/>
    </location>
</feature>
<organism evidence="4 5">
    <name type="scientific">Candidatus Shapirobacteria bacterium GW2011_GWE1_38_10</name>
    <dbReference type="NCBI Taxonomy" id="1618488"/>
    <lineage>
        <taxon>Bacteria</taxon>
        <taxon>Candidatus Shapironibacteriota</taxon>
    </lineage>
</organism>
<dbReference type="CDD" id="cd03809">
    <property type="entry name" value="GT4_MtfB-like"/>
    <property type="match status" value="1"/>
</dbReference>
<dbReference type="PANTHER" id="PTHR46401:SF2">
    <property type="entry name" value="GLYCOSYLTRANSFERASE WBBK-RELATED"/>
    <property type="match status" value="1"/>
</dbReference>
<dbReference type="InterPro" id="IPR028098">
    <property type="entry name" value="Glyco_trans_4-like_N"/>
</dbReference>
<proteinExistence type="predicted"/>
<dbReference type="InterPro" id="IPR001296">
    <property type="entry name" value="Glyco_trans_1"/>
</dbReference>
<evidence type="ECO:0000313" key="4">
    <source>
        <dbReference type="EMBL" id="KKQ50068.1"/>
    </source>
</evidence>
<evidence type="ECO:0000259" key="2">
    <source>
        <dbReference type="Pfam" id="PF00534"/>
    </source>
</evidence>
<dbReference type="EMBL" id="LBTX01000009">
    <property type="protein sequence ID" value="KKQ50068.1"/>
    <property type="molecule type" value="Genomic_DNA"/>
</dbReference>
<dbReference type="Proteomes" id="UP000034231">
    <property type="component" value="Unassembled WGS sequence"/>
</dbReference>
<feature type="domain" description="Glycosyl transferase family 1" evidence="2">
    <location>
        <begin position="190"/>
        <end position="347"/>
    </location>
</feature>
<evidence type="ECO:0000259" key="3">
    <source>
        <dbReference type="Pfam" id="PF13439"/>
    </source>
</evidence>
<name>A0A0G0I402_9BACT</name>
<dbReference type="PANTHER" id="PTHR46401">
    <property type="entry name" value="GLYCOSYLTRANSFERASE WBBK-RELATED"/>
    <property type="match status" value="1"/>
</dbReference>
<comment type="caution">
    <text evidence="4">The sequence shown here is derived from an EMBL/GenBank/DDBJ whole genome shotgun (WGS) entry which is preliminary data.</text>
</comment>
<dbReference type="Gene3D" id="3.40.50.2000">
    <property type="entry name" value="Glycogen Phosphorylase B"/>
    <property type="match status" value="2"/>
</dbReference>
<dbReference type="GO" id="GO:0016757">
    <property type="term" value="F:glycosyltransferase activity"/>
    <property type="evidence" value="ECO:0007669"/>
    <property type="project" value="InterPro"/>
</dbReference>
<sequence length="375" mass="43015">MNIGIDGNEANSKTRVGVGWYAFHLLTELNRQNVDDHYFIYLKSPPLSDLPPENKNWHYIVFGPKFLWTKIALPLRLIFFSNKLDLLYSPSHYSPLSFSVPTMPTIHDIGYLKYKNQFTKKDLYQLVNWTQDSIKKAKHIIAVSQFTKNELINTYQIPGDKISVIYNGVGTPLPVSSKDSQKILNKFNIHHPYFLSVGTLKPNKNYPFLIRSFSSFLKHQDSKDSTYQLVIAGKRGWLFDEIDKLIQKQGLGSKVIFTDYISEEEKWALYQNAISLVIPSTYEGFGIPAIESQKTGTPVIASDIPSLREVLNSSALYINPEKSSTLISAFQKMIDQKFRQKLIEKSKFQANKFTWENSAKNLILLFHQKFGAKNV</sequence>
<evidence type="ECO:0000313" key="5">
    <source>
        <dbReference type="Proteomes" id="UP000034231"/>
    </source>
</evidence>
<gene>
    <name evidence="4" type="ORF">US68_C0009G0023</name>
</gene>
<protein>
    <submittedName>
        <fullName evidence="4">Glycosyl transferase, group 1</fullName>
    </submittedName>
</protein>
<accession>A0A0G0I402</accession>
<dbReference type="GO" id="GO:0009103">
    <property type="term" value="P:lipopolysaccharide biosynthetic process"/>
    <property type="evidence" value="ECO:0007669"/>
    <property type="project" value="TreeGrafter"/>
</dbReference>
<reference evidence="4 5" key="1">
    <citation type="journal article" date="2015" name="Nature">
        <title>rRNA introns, odd ribosomes, and small enigmatic genomes across a large radiation of phyla.</title>
        <authorList>
            <person name="Brown C.T."/>
            <person name="Hug L.A."/>
            <person name="Thomas B.C."/>
            <person name="Sharon I."/>
            <person name="Castelle C.J."/>
            <person name="Singh A."/>
            <person name="Wilkins M.J."/>
            <person name="Williams K.H."/>
            <person name="Banfield J.F."/>
        </authorList>
    </citation>
    <scope>NUCLEOTIDE SEQUENCE [LARGE SCALE GENOMIC DNA]</scope>
</reference>
<evidence type="ECO:0000256" key="1">
    <source>
        <dbReference type="ARBA" id="ARBA00022679"/>
    </source>
</evidence>
<keyword evidence="1 4" id="KW-0808">Transferase</keyword>
<dbReference type="SUPFAM" id="SSF53756">
    <property type="entry name" value="UDP-Glycosyltransferase/glycogen phosphorylase"/>
    <property type="match status" value="1"/>
</dbReference>
<dbReference type="AlphaFoldDB" id="A0A0G0I402"/>
<dbReference type="Pfam" id="PF00534">
    <property type="entry name" value="Glycos_transf_1"/>
    <property type="match status" value="1"/>
</dbReference>
<dbReference type="Pfam" id="PF13439">
    <property type="entry name" value="Glyco_transf_4"/>
    <property type="match status" value="1"/>
</dbReference>